<sequence length="61" mass="6933">MESQESNGCTSKAHKNLFGGKSIFQRDIFFLGLQIEFSEFYKTLLGGKEALIMQIRILGNF</sequence>
<name>A0A2M9ZN37_9LEPT</name>
<proteinExistence type="predicted"/>
<accession>A0A2M9ZN37</accession>
<dbReference type="Proteomes" id="UP000231962">
    <property type="component" value="Unassembled WGS sequence"/>
</dbReference>
<dbReference type="AlphaFoldDB" id="A0A2M9ZN37"/>
<organism evidence="2 4">
    <name type="scientific">Leptospira perolatii</name>
    <dbReference type="NCBI Taxonomy" id="2023191"/>
    <lineage>
        <taxon>Bacteria</taxon>
        <taxon>Pseudomonadati</taxon>
        <taxon>Spirochaetota</taxon>
        <taxon>Spirochaetia</taxon>
        <taxon>Leptospirales</taxon>
        <taxon>Leptospiraceae</taxon>
        <taxon>Leptospira</taxon>
    </lineage>
</organism>
<evidence type="ECO:0000313" key="4">
    <source>
        <dbReference type="Proteomes" id="UP000231990"/>
    </source>
</evidence>
<evidence type="ECO:0000313" key="1">
    <source>
        <dbReference type="EMBL" id="PJZ68958.1"/>
    </source>
</evidence>
<dbReference type="EMBL" id="NPDZ01000004">
    <property type="protein sequence ID" value="PJZ73424.1"/>
    <property type="molecule type" value="Genomic_DNA"/>
</dbReference>
<dbReference type="EMBL" id="NPDY01000014">
    <property type="protein sequence ID" value="PJZ68958.1"/>
    <property type="molecule type" value="Genomic_DNA"/>
</dbReference>
<comment type="caution">
    <text evidence="2">The sequence shown here is derived from an EMBL/GenBank/DDBJ whole genome shotgun (WGS) entry which is preliminary data.</text>
</comment>
<keyword evidence="3" id="KW-1185">Reference proteome</keyword>
<evidence type="ECO:0000313" key="3">
    <source>
        <dbReference type="Proteomes" id="UP000231962"/>
    </source>
</evidence>
<evidence type="ECO:0000313" key="2">
    <source>
        <dbReference type="EMBL" id="PJZ73424.1"/>
    </source>
</evidence>
<gene>
    <name evidence="1" type="ORF">CH360_13885</name>
    <name evidence="2" type="ORF">CH373_07830</name>
</gene>
<dbReference type="Proteomes" id="UP000231990">
    <property type="component" value="Unassembled WGS sequence"/>
</dbReference>
<protein>
    <submittedName>
        <fullName evidence="2">Uncharacterized protein</fullName>
    </submittedName>
</protein>
<reference evidence="3 4" key="1">
    <citation type="submission" date="2017-07" db="EMBL/GenBank/DDBJ databases">
        <title>Leptospira spp. isolated from tropical soils.</title>
        <authorList>
            <person name="Thibeaux R."/>
            <person name="Iraola G."/>
            <person name="Ferres I."/>
            <person name="Bierque E."/>
            <person name="Girault D."/>
            <person name="Soupe-Gilbert M.-E."/>
            <person name="Picardeau M."/>
            <person name="Goarant C."/>
        </authorList>
    </citation>
    <scope>NUCLEOTIDE SEQUENCE [LARGE SCALE GENOMIC DNA]</scope>
    <source>
        <strain evidence="2 4">FH1-B-B1</strain>
        <strain evidence="1 3">FH1-B-C1</strain>
    </source>
</reference>